<gene>
    <name evidence="3" type="ORF">BECKTC1821E_GA0114239_103313</name>
</gene>
<dbReference type="PANTHER" id="PTHR33542">
    <property type="entry name" value="SIROHYDROCHLORIN FERROCHELATASE, CHLOROPLASTIC"/>
    <property type="match status" value="1"/>
</dbReference>
<dbReference type="GO" id="GO:0016829">
    <property type="term" value="F:lyase activity"/>
    <property type="evidence" value="ECO:0007669"/>
    <property type="project" value="UniProtKB-KW"/>
</dbReference>
<evidence type="ECO:0000256" key="2">
    <source>
        <dbReference type="ARBA" id="ARBA00023239"/>
    </source>
</evidence>
<dbReference type="GO" id="GO:0046872">
    <property type="term" value="F:metal ion binding"/>
    <property type="evidence" value="ECO:0007669"/>
    <property type="project" value="UniProtKB-KW"/>
</dbReference>
<accession>A0A450YRT6</accession>
<sequence length="252" mass="28783">MKDIILLVGHGSRGPDGNREIERFAGEWRARQPGLDIEVCFIEFADVLLEEGLDRAARAAAARGVQRVIVAPLILNAASHVKTEIPEHIASARIRHPDLEFLYAAHLGACEPILAILERRRYQAMRELDMPDPRNTGIILLARGSSDRVANGHVAEMVRWLFESGEHDLVDIAFTGVTHPRLEGVAQRQARLGMMQIIILPYYLFTGRLIERIERQVDNLRQQYPRIRFARGEYFGFEEEIFQLLEERIRAL</sequence>
<dbReference type="PANTHER" id="PTHR33542:SF3">
    <property type="entry name" value="SIROHYDROCHLORIN FERROCHELATASE, CHLOROPLASTIC"/>
    <property type="match status" value="1"/>
</dbReference>
<dbReference type="InterPro" id="IPR002762">
    <property type="entry name" value="CbiX-like"/>
</dbReference>
<dbReference type="SUPFAM" id="SSF53800">
    <property type="entry name" value="Chelatase"/>
    <property type="match status" value="1"/>
</dbReference>
<keyword evidence="1" id="KW-0479">Metal-binding</keyword>
<name>A0A450YRT6_9GAMM</name>
<dbReference type="Gene3D" id="3.40.50.1400">
    <property type="match status" value="2"/>
</dbReference>
<dbReference type="Pfam" id="PF01903">
    <property type="entry name" value="CbiX"/>
    <property type="match status" value="2"/>
</dbReference>
<dbReference type="InterPro" id="IPR050963">
    <property type="entry name" value="Sirohydro_Cobaltochel/CbiX"/>
</dbReference>
<protein>
    <submittedName>
        <fullName evidence="3">Sirohydrochlorin cobaltochelatase</fullName>
    </submittedName>
</protein>
<keyword evidence="2" id="KW-0456">Lyase</keyword>
<dbReference type="CDD" id="cd03414">
    <property type="entry name" value="CbiX_SirB_C"/>
    <property type="match status" value="1"/>
</dbReference>
<dbReference type="AlphaFoldDB" id="A0A450YRT6"/>
<reference evidence="3" key="1">
    <citation type="submission" date="2019-02" db="EMBL/GenBank/DDBJ databases">
        <authorList>
            <person name="Gruber-Vodicka R. H."/>
            <person name="Seah K. B. B."/>
        </authorList>
    </citation>
    <scope>NUCLEOTIDE SEQUENCE</scope>
    <source>
        <strain evidence="3">BECK_BZ125</strain>
    </source>
</reference>
<evidence type="ECO:0000313" key="3">
    <source>
        <dbReference type="EMBL" id="VFK44258.1"/>
    </source>
</evidence>
<evidence type="ECO:0000256" key="1">
    <source>
        <dbReference type="ARBA" id="ARBA00022723"/>
    </source>
</evidence>
<dbReference type="EMBL" id="CAADFT010000033">
    <property type="protein sequence ID" value="VFK44258.1"/>
    <property type="molecule type" value="Genomic_DNA"/>
</dbReference>
<organism evidence="3">
    <name type="scientific">Candidatus Kentrum sp. TC</name>
    <dbReference type="NCBI Taxonomy" id="2126339"/>
    <lineage>
        <taxon>Bacteria</taxon>
        <taxon>Pseudomonadati</taxon>
        <taxon>Pseudomonadota</taxon>
        <taxon>Gammaproteobacteria</taxon>
        <taxon>Candidatus Kentrum</taxon>
    </lineage>
</organism>
<dbReference type="CDD" id="cd03416">
    <property type="entry name" value="CbiX_SirB_N"/>
    <property type="match status" value="1"/>
</dbReference>
<proteinExistence type="predicted"/>